<organism evidence="4 5">
    <name type="scientific">Ureibacillus galli</name>
    <dbReference type="NCBI Taxonomy" id="2762222"/>
    <lineage>
        <taxon>Bacteria</taxon>
        <taxon>Bacillati</taxon>
        <taxon>Bacillota</taxon>
        <taxon>Bacilli</taxon>
        <taxon>Bacillales</taxon>
        <taxon>Caryophanaceae</taxon>
        <taxon>Ureibacillus</taxon>
    </lineage>
</organism>
<evidence type="ECO:0000313" key="4">
    <source>
        <dbReference type="EMBL" id="MBD8028517.1"/>
    </source>
</evidence>
<reference evidence="4 5" key="1">
    <citation type="submission" date="2020-08" db="EMBL/GenBank/DDBJ databases">
        <title>A Genomic Blueprint of the Chicken Gut Microbiome.</title>
        <authorList>
            <person name="Gilroy R."/>
            <person name="Ravi A."/>
            <person name="Getino M."/>
            <person name="Pursley I."/>
            <person name="Horton D.L."/>
            <person name="Alikhan N.-F."/>
            <person name="Baker D."/>
            <person name="Gharbi K."/>
            <person name="Hall N."/>
            <person name="Watson M."/>
            <person name="Adriaenssens E.M."/>
            <person name="Foster-Nyarko E."/>
            <person name="Jarju S."/>
            <person name="Secka A."/>
            <person name="Antonio M."/>
            <person name="Oren A."/>
            <person name="Chaudhuri R."/>
            <person name="La Ragione R.M."/>
            <person name="Hildebrand F."/>
            <person name="Pallen M.J."/>
        </authorList>
    </citation>
    <scope>NUCLEOTIDE SEQUENCE [LARGE SCALE GENOMIC DNA]</scope>
    <source>
        <strain evidence="4 5">Re31</strain>
    </source>
</reference>
<dbReference type="Pfam" id="PF13786">
    <property type="entry name" value="DUF4179"/>
    <property type="match status" value="1"/>
</dbReference>
<keyword evidence="1" id="KW-0472">Membrane</keyword>
<feature type="transmembrane region" description="Helical" evidence="1">
    <location>
        <begin position="48"/>
        <end position="67"/>
    </location>
</feature>
<keyword evidence="1" id="KW-1133">Transmembrane helix</keyword>
<evidence type="ECO:0000313" key="5">
    <source>
        <dbReference type="Proteomes" id="UP000640930"/>
    </source>
</evidence>
<evidence type="ECO:0000259" key="3">
    <source>
        <dbReference type="Pfam" id="PF18705"/>
    </source>
</evidence>
<evidence type="ECO:0000256" key="1">
    <source>
        <dbReference type="SAM" id="Phobius"/>
    </source>
</evidence>
<keyword evidence="5" id="KW-1185">Reference proteome</keyword>
<dbReference type="Gene3D" id="2.60.40.1640">
    <property type="entry name" value="Conserved domain protein"/>
    <property type="match status" value="1"/>
</dbReference>
<dbReference type="RefSeq" id="WP_191708917.1">
    <property type="nucleotide sequence ID" value="NZ_JACSQA010000043.1"/>
</dbReference>
<gene>
    <name evidence="4" type="ORF">H9636_17935</name>
</gene>
<proteinExistence type="predicted"/>
<accession>A0ABR8XGZ8</accession>
<sequence length="455" mass="51168">MDKKHFQAEYDKIEVPSEDVIKAIQNGMMKANQDGIAPIQNKRRKSTFILSVVATLFISSSFISPTLSHVMADVPVLGNLYGHFNDLVGRSLSAQQLITELNEIARSKGIDVTITSAYYDGAVIGVTFHVEGNVKSEENGQLMATYEIFDGKEGISDSKEVVYMEPSGNGYSGSIQLNYPKAKLPADTTFPLEFKNIGDNEGNWKFNVPIKQLDFDTIATNVETSNKNADIQINFDSVIAAKASTSINYTATFPKEKDQLRLEVYDDKGNVIPLLSDGIDLDSNKTEEHITVVGRTIIPESLKGKTDYLEIHPKVALFEEDQFIKLNQQTPLSISSNRQNLSVNVEKMNLQEDTFSIDFQVNNGNIGNWDLNFFKDYANNDITLVKETEKKIYEKPIEHSITVLDEKTLRFRSTFDISTIKNFNMEDYIIRVNLYTLSANIPLELEPVKIILNEN</sequence>
<feature type="domain" description="DUF5643" evidence="3">
    <location>
        <begin position="220"/>
        <end position="330"/>
    </location>
</feature>
<dbReference type="EMBL" id="JACSQA010000043">
    <property type="protein sequence ID" value="MBD8028517.1"/>
    <property type="molecule type" value="Genomic_DNA"/>
</dbReference>
<dbReference type="Proteomes" id="UP000640930">
    <property type="component" value="Unassembled WGS sequence"/>
</dbReference>
<comment type="caution">
    <text evidence="4">The sequence shown here is derived from an EMBL/GenBank/DDBJ whole genome shotgun (WGS) entry which is preliminary data.</text>
</comment>
<protein>
    <submittedName>
        <fullName evidence="4">DUF4179 domain-containing protein</fullName>
    </submittedName>
</protein>
<feature type="domain" description="DUF4179" evidence="2">
    <location>
        <begin position="41"/>
        <end position="131"/>
    </location>
</feature>
<evidence type="ECO:0000259" key="2">
    <source>
        <dbReference type="Pfam" id="PF13786"/>
    </source>
</evidence>
<dbReference type="Gene3D" id="2.60.40.1630">
    <property type="entry name" value="bacillus anthracis domain"/>
    <property type="match status" value="1"/>
</dbReference>
<dbReference type="Pfam" id="PF18705">
    <property type="entry name" value="DUF5643"/>
    <property type="match status" value="1"/>
</dbReference>
<name>A0ABR8XGZ8_9BACL</name>
<keyword evidence="1" id="KW-0812">Transmembrane</keyword>
<dbReference type="InterPro" id="IPR025436">
    <property type="entry name" value="DUF4179"/>
</dbReference>
<dbReference type="InterPro" id="IPR040680">
    <property type="entry name" value="DUF5643"/>
</dbReference>